<dbReference type="GO" id="GO:0005524">
    <property type="term" value="F:ATP binding"/>
    <property type="evidence" value="ECO:0007669"/>
    <property type="project" value="UniProtKB-KW"/>
</dbReference>
<evidence type="ECO:0000256" key="2">
    <source>
        <dbReference type="ARBA" id="ARBA00005069"/>
    </source>
</evidence>
<feature type="domain" description="Guanylate kinase/L-type calcium channel beta subunit" evidence="7">
    <location>
        <begin position="11"/>
        <end position="188"/>
    </location>
</feature>
<protein>
    <recommendedName>
        <fullName evidence="6">Ribose 1,5-bisphosphate phosphokinase PhnN</fullName>
        <ecNumber evidence="6">2.7.4.23</ecNumber>
    </recommendedName>
    <alternativeName>
        <fullName evidence="6">Ribose 1,5-bisphosphokinase</fullName>
    </alternativeName>
</protein>
<proteinExistence type="inferred from homology"/>
<evidence type="ECO:0000256" key="3">
    <source>
        <dbReference type="ARBA" id="ARBA00022679"/>
    </source>
</evidence>
<feature type="binding site" evidence="6">
    <location>
        <begin position="19"/>
        <end position="26"/>
    </location>
    <ligand>
        <name>ATP</name>
        <dbReference type="ChEBI" id="CHEBI:30616"/>
    </ligand>
</feature>
<name>A0A2T4Z2U0_9HYPH</name>
<evidence type="ECO:0000256" key="6">
    <source>
        <dbReference type="HAMAP-Rule" id="MF_00836"/>
    </source>
</evidence>
<keyword evidence="3 6" id="KW-0808">Transferase</keyword>
<dbReference type="Pfam" id="PF00625">
    <property type="entry name" value="Guanylate_kin"/>
    <property type="match status" value="1"/>
</dbReference>
<dbReference type="GO" id="GO:0006015">
    <property type="term" value="P:5-phosphoribose 1-diphosphate biosynthetic process"/>
    <property type="evidence" value="ECO:0007669"/>
    <property type="project" value="UniProtKB-UniRule"/>
</dbReference>
<dbReference type="InterPro" id="IPR027417">
    <property type="entry name" value="P-loop_NTPase"/>
</dbReference>
<dbReference type="EMBL" id="PZZL01000005">
    <property type="protein sequence ID" value="PTM55092.1"/>
    <property type="molecule type" value="Genomic_DNA"/>
</dbReference>
<keyword evidence="4 6" id="KW-0547">Nucleotide-binding</keyword>
<evidence type="ECO:0000256" key="5">
    <source>
        <dbReference type="ARBA" id="ARBA00022840"/>
    </source>
</evidence>
<comment type="caution">
    <text evidence="8">The sequence shown here is derived from an EMBL/GenBank/DDBJ whole genome shotgun (WGS) entry which is preliminary data.</text>
</comment>
<evidence type="ECO:0000256" key="4">
    <source>
        <dbReference type="ARBA" id="ARBA00022741"/>
    </source>
</evidence>
<dbReference type="AlphaFoldDB" id="A0A2T4Z2U0"/>
<comment type="similarity">
    <text evidence="6">Belongs to the ribose 1,5-bisphosphokinase family.</text>
</comment>
<dbReference type="GO" id="GO:0033863">
    <property type="term" value="F:ribose 1,5-bisphosphate phosphokinase activity"/>
    <property type="evidence" value="ECO:0007669"/>
    <property type="project" value="UniProtKB-UniRule"/>
</dbReference>
<keyword evidence="8" id="KW-0418">Kinase</keyword>
<keyword evidence="9" id="KW-1185">Reference proteome</keyword>
<dbReference type="EC" id="2.7.4.23" evidence="6"/>
<dbReference type="PANTHER" id="PTHR23117:SF8">
    <property type="entry name" value="RIBOSE 1,5-BISPHOSPHATE PHOSPHOKINASE PHNN"/>
    <property type="match status" value="1"/>
</dbReference>
<dbReference type="GO" id="GO:0005829">
    <property type="term" value="C:cytosol"/>
    <property type="evidence" value="ECO:0007669"/>
    <property type="project" value="TreeGrafter"/>
</dbReference>
<comment type="pathway">
    <text evidence="2 6">Metabolic intermediate biosynthesis; 5-phospho-alpha-D-ribose 1-diphosphate biosynthesis; 5-phospho-alpha-D-ribose 1-diphosphate from D-ribose 5-phosphate (route II): step 3/3.</text>
</comment>
<reference evidence="8 9" key="1">
    <citation type="submission" date="2018-04" db="EMBL/GenBank/DDBJ databases">
        <title>Genomic Encyclopedia of Archaeal and Bacterial Type Strains, Phase II (KMG-II): from individual species to whole genera.</title>
        <authorList>
            <person name="Goeker M."/>
        </authorList>
    </citation>
    <scope>NUCLEOTIDE SEQUENCE [LARGE SCALE GENOMIC DNA]</scope>
    <source>
        <strain evidence="8 9">DSM 25521</strain>
    </source>
</reference>
<dbReference type="PANTHER" id="PTHR23117">
    <property type="entry name" value="GUANYLATE KINASE-RELATED"/>
    <property type="match status" value="1"/>
</dbReference>
<evidence type="ECO:0000313" key="9">
    <source>
        <dbReference type="Proteomes" id="UP000241808"/>
    </source>
</evidence>
<gene>
    <name evidence="6" type="primary">phnN</name>
    <name evidence="8" type="ORF">C8P69_105244</name>
</gene>
<keyword evidence="5 6" id="KW-0067">ATP-binding</keyword>
<dbReference type="GO" id="GO:0019634">
    <property type="term" value="P:organic phosphonate metabolic process"/>
    <property type="evidence" value="ECO:0007669"/>
    <property type="project" value="UniProtKB-UniRule"/>
</dbReference>
<dbReference type="InterPro" id="IPR008145">
    <property type="entry name" value="GK/Ca_channel_bsu"/>
</dbReference>
<dbReference type="HAMAP" id="MF_00836">
    <property type="entry name" value="PhnN"/>
    <property type="match status" value="1"/>
</dbReference>
<dbReference type="Gene3D" id="3.40.50.300">
    <property type="entry name" value="P-loop containing nucleotide triphosphate hydrolases"/>
    <property type="match status" value="1"/>
</dbReference>
<dbReference type="SUPFAM" id="SSF52540">
    <property type="entry name" value="P-loop containing nucleoside triphosphate hydrolases"/>
    <property type="match status" value="1"/>
</dbReference>
<dbReference type="UniPathway" id="UPA00087">
    <property type="reaction ID" value="UER00175"/>
</dbReference>
<dbReference type="NCBIfam" id="TIGR02322">
    <property type="entry name" value="phosphon_PhnN"/>
    <property type="match status" value="1"/>
</dbReference>
<evidence type="ECO:0000313" key="8">
    <source>
        <dbReference type="EMBL" id="PTM55092.1"/>
    </source>
</evidence>
<dbReference type="OrthoDB" id="341217at2"/>
<accession>A0A2T4Z2U0</accession>
<sequence length="193" mass="19705">MHGAATMPLGPGRLVLVVGPSGAGKDTLISAVRDALAGDAAVVFPRRVVTRPSSAAEDNVEADAEGFARLAAEGAFVLSWTAHGHAYGIPATIDAAIAAGRTVVCNVSREIIAEARRRYRNVTVVEITASPEVLAARIAARSRPSDGDPVARAARKVSAPVAADVVVVNDGAIAQAAEQLRAAISGSVGQQVR</sequence>
<evidence type="ECO:0000259" key="7">
    <source>
        <dbReference type="SMART" id="SM00072"/>
    </source>
</evidence>
<comment type="function">
    <text evidence="6">Catalyzes the phosphorylation of ribose 1,5-bisphosphate to 5-phospho-D-ribosyl alpha-1-diphosphate (PRPP).</text>
</comment>
<dbReference type="RefSeq" id="WP_108177935.1">
    <property type="nucleotide sequence ID" value="NZ_PZZL01000005.1"/>
</dbReference>
<organism evidence="8 9">
    <name type="scientific">Phreatobacter oligotrophus</name>
    <dbReference type="NCBI Taxonomy" id="1122261"/>
    <lineage>
        <taxon>Bacteria</taxon>
        <taxon>Pseudomonadati</taxon>
        <taxon>Pseudomonadota</taxon>
        <taxon>Alphaproteobacteria</taxon>
        <taxon>Hyphomicrobiales</taxon>
        <taxon>Phreatobacteraceae</taxon>
        <taxon>Phreatobacter</taxon>
    </lineage>
</organism>
<dbReference type="InterPro" id="IPR012699">
    <property type="entry name" value="PhnN"/>
</dbReference>
<dbReference type="Proteomes" id="UP000241808">
    <property type="component" value="Unassembled WGS sequence"/>
</dbReference>
<dbReference type="SMART" id="SM00072">
    <property type="entry name" value="GuKc"/>
    <property type="match status" value="1"/>
</dbReference>
<comment type="catalytic activity">
    <reaction evidence="1 6">
        <text>alpha-D-ribose 1,5-bisphosphate + ATP = 5-phospho-alpha-D-ribose 1-diphosphate + ADP</text>
        <dbReference type="Rhea" id="RHEA:20109"/>
        <dbReference type="ChEBI" id="CHEBI:30616"/>
        <dbReference type="ChEBI" id="CHEBI:58017"/>
        <dbReference type="ChEBI" id="CHEBI:68688"/>
        <dbReference type="ChEBI" id="CHEBI:456216"/>
        <dbReference type="EC" id="2.7.4.23"/>
    </reaction>
</comment>
<evidence type="ECO:0000256" key="1">
    <source>
        <dbReference type="ARBA" id="ARBA00000373"/>
    </source>
</evidence>